<dbReference type="SUPFAM" id="SSF51556">
    <property type="entry name" value="Metallo-dependent hydrolases"/>
    <property type="match status" value="1"/>
</dbReference>
<dbReference type="InterPro" id="IPR032466">
    <property type="entry name" value="Metal_Hydrolase"/>
</dbReference>
<organism evidence="2 3">
    <name type="scientific">Patulibacter medicamentivorans</name>
    <dbReference type="NCBI Taxonomy" id="1097667"/>
    <lineage>
        <taxon>Bacteria</taxon>
        <taxon>Bacillati</taxon>
        <taxon>Actinomycetota</taxon>
        <taxon>Thermoleophilia</taxon>
        <taxon>Solirubrobacterales</taxon>
        <taxon>Patulibacteraceae</taxon>
        <taxon>Patulibacter</taxon>
    </lineage>
</organism>
<accession>H0E322</accession>
<evidence type="ECO:0000313" key="2">
    <source>
        <dbReference type="EMBL" id="EHN11931.1"/>
    </source>
</evidence>
<dbReference type="Gene3D" id="2.30.40.10">
    <property type="entry name" value="Urease, subunit C, domain 1"/>
    <property type="match status" value="2"/>
</dbReference>
<dbReference type="PANTHER" id="PTHR22642">
    <property type="entry name" value="IMIDAZOLONEPROPIONASE"/>
    <property type="match status" value="1"/>
</dbReference>
<proteinExistence type="predicted"/>
<dbReference type="AlphaFoldDB" id="H0E322"/>
<dbReference type="SUPFAM" id="SSF51338">
    <property type="entry name" value="Composite domain of metallo-dependent hydrolases"/>
    <property type="match status" value="1"/>
</dbReference>
<evidence type="ECO:0000313" key="3">
    <source>
        <dbReference type="Proteomes" id="UP000005143"/>
    </source>
</evidence>
<dbReference type="InterPro" id="IPR013108">
    <property type="entry name" value="Amidohydro_3"/>
</dbReference>
<evidence type="ECO:0000259" key="1">
    <source>
        <dbReference type="Pfam" id="PF07969"/>
    </source>
</evidence>
<dbReference type="Gene3D" id="3.20.20.140">
    <property type="entry name" value="Metal-dependent hydrolases"/>
    <property type="match status" value="1"/>
</dbReference>
<dbReference type="InterPro" id="IPR011059">
    <property type="entry name" value="Metal-dep_hydrolase_composite"/>
</dbReference>
<dbReference type="OrthoDB" id="3173428at2"/>
<name>H0E322_9ACTN</name>
<reference evidence="2 3" key="1">
    <citation type="journal article" date="2013" name="Biodegradation">
        <title>Quantitative proteomic analysis of ibuprofen-degrading Patulibacter sp. strain I11.</title>
        <authorList>
            <person name="Almeida B."/>
            <person name="Kjeldal H."/>
            <person name="Lolas I."/>
            <person name="Knudsen A.D."/>
            <person name="Carvalho G."/>
            <person name="Nielsen K.L."/>
            <person name="Barreto Crespo M.T."/>
            <person name="Stensballe A."/>
            <person name="Nielsen J.L."/>
        </authorList>
    </citation>
    <scope>NUCLEOTIDE SEQUENCE [LARGE SCALE GENOMIC DNA]</scope>
    <source>
        <strain evidence="2 3">I11</strain>
    </source>
</reference>
<dbReference type="PANTHER" id="PTHR22642:SF2">
    <property type="entry name" value="PROTEIN LONG AFTER FAR-RED 3"/>
    <property type="match status" value="1"/>
</dbReference>
<dbReference type="RefSeq" id="WP_007572012.1">
    <property type="nucleotide sequence ID" value="NZ_AGUD01000056.1"/>
</dbReference>
<dbReference type="Pfam" id="PF07969">
    <property type="entry name" value="Amidohydro_3"/>
    <property type="match status" value="1"/>
</dbReference>
<keyword evidence="3" id="KW-1185">Reference proteome</keyword>
<dbReference type="Proteomes" id="UP000005143">
    <property type="component" value="Unassembled WGS sequence"/>
</dbReference>
<dbReference type="GO" id="GO:0016810">
    <property type="term" value="F:hydrolase activity, acting on carbon-nitrogen (but not peptide) bonds"/>
    <property type="evidence" value="ECO:0007669"/>
    <property type="project" value="InterPro"/>
</dbReference>
<dbReference type="PATRIC" id="fig|1097667.3.peg.1186"/>
<gene>
    <name evidence="2" type="ORF">PAI11_11890</name>
</gene>
<feature type="domain" description="Amidohydrolase 3" evidence="1">
    <location>
        <begin position="113"/>
        <end position="448"/>
    </location>
</feature>
<dbReference type="EMBL" id="AGUD01000056">
    <property type="protein sequence ID" value="EHN11931.1"/>
    <property type="molecule type" value="Genomic_DNA"/>
</dbReference>
<comment type="caution">
    <text evidence="2">The sequence shown here is derived from an EMBL/GenBank/DDBJ whole genome shotgun (WGS) entry which is preliminary data.</text>
</comment>
<protein>
    <recommendedName>
        <fullName evidence="1">Amidohydrolase 3 domain-containing protein</fullName>
    </recommendedName>
</protein>
<sequence length="470" mass="49316">MSLSAPLPPVHVVAGPVLTMDPARPRAEAFAVADGTVVAVGGREQALAACPPGTPVVEPAARAIVPGLIDAHLHLQWTGLKLLRLLGDRPFAVDEALEALDGDAFGDPWPGPPPTLEQRLAGLRLAQPLLHRLGLTGVVDPAATAAELAAYQECHRRGELTIRVTAMPHPDLSDGAAAAIERLSGLGVRTGFGDERLRLGGIKVYFDGVGMAGTALRREPWPGDPDGSRGWQRIDDEELALIAGFCARERWSLGVHVVGGGGIDAVLDAFAAADRRWPIGDLRFSLIHAYLEPSPQNMRLARELGVVVAAQPSIQWVNGPGLVTRLGPAAAASNPLRAWHDAGVAVAGGSDGPDFPLDPRLGLWQARTRRVRDAPEPLGPEQALTAAEALRMYTSGAAHACFGERRQGTIRPGAAADWTALSVDPLRAPAADLRQATATATVVAGMLVATGRAPAPAAPTTTDHRDRAIR</sequence>